<evidence type="ECO:0000313" key="1">
    <source>
        <dbReference type="EMBL" id="CAD8117515.1"/>
    </source>
</evidence>
<keyword evidence="2" id="KW-1185">Reference proteome</keyword>
<protein>
    <submittedName>
        <fullName evidence="1">Uncharacterized protein</fullName>
    </submittedName>
</protein>
<comment type="caution">
    <text evidence="1">The sequence shown here is derived from an EMBL/GenBank/DDBJ whole genome shotgun (WGS) entry which is preliminary data.</text>
</comment>
<organism evidence="1 2">
    <name type="scientific">Paramecium primaurelia</name>
    <dbReference type="NCBI Taxonomy" id="5886"/>
    <lineage>
        <taxon>Eukaryota</taxon>
        <taxon>Sar</taxon>
        <taxon>Alveolata</taxon>
        <taxon>Ciliophora</taxon>
        <taxon>Intramacronucleata</taxon>
        <taxon>Oligohymenophorea</taxon>
        <taxon>Peniculida</taxon>
        <taxon>Parameciidae</taxon>
        <taxon>Paramecium</taxon>
    </lineage>
</organism>
<name>A0A8S1QRK9_PARPR</name>
<evidence type="ECO:0000313" key="2">
    <source>
        <dbReference type="Proteomes" id="UP000688137"/>
    </source>
</evidence>
<proteinExistence type="predicted"/>
<dbReference type="AlphaFoldDB" id="A0A8S1QRK9"/>
<dbReference type="EMBL" id="CAJJDM010000211">
    <property type="protein sequence ID" value="CAD8117515.1"/>
    <property type="molecule type" value="Genomic_DNA"/>
</dbReference>
<dbReference type="Proteomes" id="UP000688137">
    <property type="component" value="Unassembled WGS sequence"/>
</dbReference>
<accession>A0A8S1QRK9</accession>
<reference evidence="1" key="1">
    <citation type="submission" date="2021-01" db="EMBL/GenBank/DDBJ databases">
        <authorList>
            <consortium name="Genoscope - CEA"/>
            <person name="William W."/>
        </authorList>
    </citation>
    <scope>NUCLEOTIDE SEQUENCE</scope>
</reference>
<sequence length="148" mass="17428">MIPVLFLQISKRRSYSSNQVFSKVDNKNQFNLSQYLKERISKESLKSQQVLLFGKVFTKQEVVSELKEQRITLLNLWPLNQIITLHQGYNKGIEIVKLEINKIESPNSTILQFQFPKYQSQTENHKSQRDSFKELIGNQKSQLEKQIL</sequence>
<gene>
    <name evidence="1" type="ORF">PPRIM_AZ9-3.1.T2020005</name>
</gene>